<sequence length="91" mass="9202">MKNKLSVFLRILTVFAFLFCVGLVSARAESVDIVTEDGLSVIESREDFKISRDGGSLDVLAARGRSGGGRSGGGHSGGGHSGGGHSGGGHS</sequence>
<feature type="region of interest" description="Disordered" evidence="1">
    <location>
        <begin position="62"/>
        <end position="91"/>
    </location>
</feature>
<protein>
    <submittedName>
        <fullName evidence="2">Uncharacterized protein</fullName>
    </submittedName>
</protein>
<gene>
    <name evidence="2" type="ORF">COV02_02165</name>
</gene>
<evidence type="ECO:0000313" key="3">
    <source>
        <dbReference type="Proteomes" id="UP000230959"/>
    </source>
</evidence>
<name>A0A2M8LA82_9BACT</name>
<dbReference type="EMBL" id="PFER01000034">
    <property type="protein sequence ID" value="PJE73501.1"/>
    <property type="molecule type" value="Genomic_DNA"/>
</dbReference>
<dbReference type="AlphaFoldDB" id="A0A2M8LA82"/>
<feature type="compositionally biased region" description="Gly residues" evidence="1">
    <location>
        <begin position="65"/>
        <end position="91"/>
    </location>
</feature>
<comment type="caution">
    <text evidence="2">The sequence shown here is derived from an EMBL/GenBank/DDBJ whole genome shotgun (WGS) entry which is preliminary data.</text>
</comment>
<organism evidence="2 3">
    <name type="scientific">Candidatus Terrybacteria bacterium CG10_big_fil_rev_8_21_14_0_10_41_10</name>
    <dbReference type="NCBI Taxonomy" id="1975026"/>
    <lineage>
        <taxon>Bacteria</taxon>
        <taxon>Candidatus Terryibacteriota</taxon>
    </lineage>
</organism>
<evidence type="ECO:0000313" key="2">
    <source>
        <dbReference type="EMBL" id="PJE73501.1"/>
    </source>
</evidence>
<evidence type="ECO:0000256" key="1">
    <source>
        <dbReference type="SAM" id="MobiDB-lite"/>
    </source>
</evidence>
<feature type="non-terminal residue" evidence="2">
    <location>
        <position position="91"/>
    </location>
</feature>
<dbReference type="Proteomes" id="UP000230959">
    <property type="component" value="Unassembled WGS sequence"/>
</dbReference>
<accession>A0A2M8LA82</accession>
<reference evidence="3" key="1">
    <citation type="submission" date="2017-09" db="EMBL/GenBank/DDBJ databases">
        <title>Depth-based differentiation of microbial function through sediment-hosted aquifers and enrichment of novel symbionts in the deep terrestrial subsurface.</title>
        <authorList>
            <person name="Probst A.J."/>
            <person name="Ladd B."/>
            <person name="Jarett J.K."/>
            <person name="Geller-Mcgrath D.E."/>
            <person name="Sieber C.M.K."/>
            <person name="Emerson J.B."/>
            <person name="Anantharaman K."/>
            <person name="Thomas B.C."/>
            <person name="Malmstrom R."/>
            <person name="Stieglmeier M."/>
            <person name="Klingl A."/>
            <person name="Woyke T."/>
            <person name="Ryan C.M."/>
            <person name="Banfield J.F."/>
        </authorList>
    </citation>
    <scope>NUCLEOTIDE SEQUENCE [LARGE SCALE GENOMIC DNA]</scope>
</reference>
<proteinExistence type="predicted"/>